<evidence type="ECO:0000256" key="2">
    <source>
        <dbReference type="SAM" id="MobiDB-lite"/>
    </source>
</evidence>
<name>A0A7J6HA26_CANSA</name>
<evidence type="ECO:0000313" key="4">
    <source>
        <dbReference type="EMBL" id="KAF4392143.1"/>
    </source>
</evidence>
<accession>A0A7J6HA26</accession>
<dbReference type="PANTHER" id="PTHR35489">
    <property type="entry name" value="TITAN9"/>
    <property type="match status" value="1"/>
</dbReference>
<feature type="coiled-coil region" evidence="1">
    <location>
        <begin position="43"/>
        <end position="77"/>
    </location>
</feature>
<sequence>METSKMEALYSKLYDKYNKIKTKKFTELDELNRDQEVKFVNYVSATEELVEHLKKENERLQSQVDELRSEVASVRHAILNSSGFPRMNNVLSIRNSGWKRARRVNKALSEEIVRLQKLQHENTFGSKEYRNHRQLSTPGSTQITSRELYDSSNRRVTRSSKRRRCSVNETGEAAPHASGQADAMQKESIKDLHTETLSFKAVENVQGAYLPECCRRLTDKSGGDVNVEDVSSCLFQALVEYLVGMKFSVNQSEEISISAEHQSSGYSFSLTWVKKADGNEEELLYNVLSLGTFERVAPQWMKEVIMFSTSMCPIFFERVSRVVKSFS</sequence>
<evidence type="ECO:0000313" key="5">
    <source>
        <dbReference type="EMBL" id="KAF4394993.1"/>
    </source>
</evidence>
<dbReference type="Proteomes" id="UP000583929">
    <property type="component" value="Unassembled WGS sequence"/>
</dbReference>
<keyword evidence="1" id="KW-0175">Coiled coil</keyword>
<evidence type="ECO:0000259" key="3">
    <source>
        <dbReference type="Pfam" id="PF25091"/>
    </source>
</evidence>
<dbReference type="EMBL" id="JAATIQ010000054">
    <property type="protein sequence ID" value="KAF4392143.1"/>
    <property type="molecule type" value="Genomic_DNA"/>
</dbReference>
<dbReference type="PANTHER" id="PTHR35489:SF2">
    <property type="entry name" value="TITAN9"/>
    <property type="match status" value="1"/>
</dbReference>
<reference evidence="6 7" key="1">
    <citation type="journal article" date="2020" name="bioRxiv">
        <title>Sequence and annotation of 42 cannabis genomes reveals extensive copy number variation in cannabinoid synthesis and pathogen resistance genes.</title>
        <authorList>
            <person name="Mckernan K.J."/>
            <person name="Helbert Y."/>
            <person name="Kane L.T."/>
            <person name="Ebling H."/>
            <person name="Zhang L."/>
            <person name="Liu B."/>
            <person name="Eaton Z."/>
            <person name="Mclaughlin S."/>
            <person name="Kingan S."/>
            <person name="Baybayan P."/>
            <person name="Concepcion G."/>
            <person name="Jordan M."/>
            <person name="Riva A."/>
            <person name="Barbazuk W."/>
            <person name="Harkins T."/>
        </authorList>
    </citation>
    <scope>NUCLEOTIDE SEQUENCE [LARGE SCALE GENOMIC DNA]</scope>
    <source>
        <strain evidence="6 7">cv. Jamaican Lion 4</strain>
        <strain evidence="4">Father</strain>
        <strain evidence="5">Mother</strain>
        <tissue evidence="4">Leaf</tissue>
    </source>
</reference>
<organism evidence="4 7">
    <name type="scientific">Cannabis sativa</name>
    <name type="common">Hemp</name>
    <name type="synonym">Marijuana</name>
    <dbReference type="NCBI Taxonomy" id="3483"/>
    <lineage>
        <taxon>Eukaryota</taxon>
        <taxon>Viridiplantae</taxon>
        <taxon>Streptophyta</taxon>
        <taxon>Embryophyta</taxon>
        <taxon>Tracheophyta</taxon>
        <taxon>Spermatophyta</taxon>
        <taxon>Magnoliopsida</taxon>
        <taxon>eudicotyledons</taxon>
        <taxon>Gunneridae</taxon>
        <taxon>Pentapetalae</taxon>
        <taxon>rosids</taxon>
        <taxon>fabids</taxon>
        <taxon>Rosales</taxon>
        <taxon>Cannabaceae</taxon>
        <taxon>Cannabis</taxon>
    </lineage>
</organism>
<dbReference type="AlphaFoldDB" id="A0A7J6HA26"/>
<dbReference type="Proteomes" id="UP000525078">
    <property type="component" value="Unassembled WGS sequence"/>
</dbReference>
<feature type="domain" description="DUF7806" evidence="3">
    <location>
        <begin position="231"/>
        <end position="324"/>
    </location>
</feature>
<evidence type="ECO:0000313" key="7">
    <source>
        <dbReference type="Proteomes" id="UP000583929"/>
    </source>
</evidence>
<dbReference type="InterPro" id="IPR056708">
    <property type="entry name" value="DUF7806"/>
</dbReference>
<evidence type="ECO:0000313" key="6">
    <source>
        <dbReference type="Proteomes" id="UP000525078"/>
    </source>
</evidence>
<feature type="region of interest" description="Disordered" evidence="2">
    <location>
        <begin position="124"/>
        <end position="182"/>
    </location>
</feature>
<dbReference type="EMBL" id="JAATIP010000008">
    <property type="protein sequence ID" value="KAF4394993.1"/>
    <property type="molecule type" value="Genomic_DNA"/>
</dbReference>
<keyword evidence="7" id="KW-1185">Reference proteome</keyword>
<feature type="compositionally biased region" description="Basic residues" evidence="2">
    <location>
        <begin position="155"/>
        <end position="165"/>
    </location>
</feature>
<protein>
    <recommendedName>
        <fullName evidence="3">DUF7806 domain-containing protein</fullName>
    </recommendedName>
</protein>
<dbReference type="GO" id="GO:0003006">
    <property type="term" value="P:developmental process involved in reproduction"/>
    <property type="evidence" value="ECO:0007669"/>
    <property type="project" value="TreeGrafter"/>
</dbReference>
<gene>
    <name evidence="5" type="ORF">F8388_017721</name>
    <name evidence="4" type="ORF">G4B88_026132</name>
</gene>
<evidence type="ECO:0000256" key="1">
    <source>
        <dbReference type="SAM" id="Coils"/>
    </source>
</evidence>
<comment type="caution">
    <text evidence="4">The sequence shown here is derived from an EMBL/GenBank/DDBJ whole genome shotgun (WGS) entry which is preliminary data.</text>
</comment>
<proteinExistence type="predicted"/>
<dbReference type="Pfam" id="PF25091">
    <property type="entry name" value="DUF7806"/>
    <property type="match status" value="1"/>
</dbReference>
<feature type="compositionally biased region" description="Polar residues" evidence="2">
    <location>
        <begin position="134"/>
        <end position="145"/>
    </location>
</feature>